<evidence type="ECO:0000313" key="2">
    <source>
        <dbReference type="EMBL" id="CBJ54419.1"/>
    </source>
</evidence>
<name>D8P683_RALSL</name>
<dbReference type="EMBL" id="FP885907">
    <property type="protein sequence ID" value="CBJ54419.1"/>
    <property type="molecule type" value="Genomic_DNA"/>
</dbReference>
<reference evidence="2" key="1">
    <citation type="journal article" date="2010" name="BMC Genomics">
        <title>Genomes of three tomato pathogens within the Ralstonia solanacearum species complex reveal significant evolutionary divergence.</title>
        <authorList>
            <person name="Remenant B."/>
            <person name="Coupat-Goutaland B."/>
            <person name="Guidot A."/>
            <person name="Cellier G."/>
            <person name="Wicker E."/>
            <person name="Allen C."/>
            <person name="Fegan M."/>
            <person name="Pruvost O."/>
            <person name="Elbaz M."/>
            <person name="Calteau A."/>
            <person name="Salvignol G."/>
            <person name="Mornico D."/>
            <person name="Mangenot S."/>
            <person name="Barbe V."/>
            <person name="Medigue C."/>
            <person name="Prior P."/>
        </authorList>
    </citation>
    <scope>NUCLEOTIDE SEQUENCE [LARGE SCALE GENOMIC DNA]</scope>
    <source>
        <strain evidence="2">CFBP2957</strain>
        <plasmid evidence="2">RCFBPv3_mp</plasmid>
    </source>
</reference>
<proteinExistence type="predicted"/>
<sequence length="29" mass="3204">MPAYEHSTVATDPERALTNTAQEGQAMQR</sequence>
<feature type="region of interest" description="Disordered" evidence="1">
    <location>
        <begin position="1"/>
        <end position="29"/>
    </location>
</feature>
<organism evidence="2">
    <name type="scientific">Ralstonia solanacearum CFBP2957</name>
    <dbReference type="NCBI Taxonomy" id="859656"/>
    <lineage>
        <taxon>Bacteria</taxon>
        <taxon>Pseudomonadati</taxon>
        <taxon>Pseudomonadota</taxon>
        <taxon>Betaproteobacteria</taxon>
        <taxon>Burkholderiales</taxon>
        <taxon>Burkholderiaceae</taxon>
        <taxon>Ralstonia</taxon>
        <taxon>Ralstonia solanacearum species complex</taxon>
    </lineage>
</organism>
<dbReference type="AlphaFoldDB" id="D8P683"/>
<keyword evidence="2" id="KW-0614">Plasmid</keyword>
<reference evidence="2" key="2">
    <citation type="submission" date="2010-02" db="EMBL/GenBank/DDBJ databases">
        <authorList>
            <person name="Genoscope - CEA"/>
        </authorList>
    </citation>
    <scope>NUCLEOTIDE SEQUENCE</scope>
    <source>
        <strain evidence="2">CFBP2957</strain>
        <plasmid evidence="2">RCFBPv3_mp</plasmid>
    </source>
</reference>
<feature type="compositionally biased region" description="Polar residues" evidence="1">
    <location>
        <begin position="17"/>
        <end position="29"/>
    </location>
</feature>
<protein>
    <submittedName>
        <fullName evidence="2">Uncharacterized protein</fullName>
    </submittedName>
</protein>
<gene>
    <name evidence="2" type="ORF">RCFBP_mp30336</name>
</gene>
<evidence type="ECO:0000256" key="1">
    <source>
        <dbReference type="SAM" id="MobiDB-lite"/>
    </source>
</evidence>
<geneLocation type="plasmid" evidence="2">
    <name>RCFBPv3_mp</name>
</geneLocation>
<accession>D8P683</accession>